<keyword evidence="3" id="KW-1185">Reference proteome</keyword>
<organism evidence="2 3">
    <name type="scientific">Lentinus tigrinus ALCF2SS1-6</name>
    <dbReference type="NCBI Taxonomy" id="1328759"/>
    <lineage>
        <taxon>Eukaryota</taxon>
        <taxon>Fungi</taxon>
        <taxon>Dikarya</taxon>
        <taxon>Basidiomycota</taxon>
        <taxon>Agaricomycotina</taxon>
        <taxon>Agaricomycetes</taxon>
        <taxon>Polyporales</taxon>
        <taxon>Polyporaceae</taxon>
        <taxon>Lentinus</taxon>
    </lineage>
</organism>
<evidence type="ECO:0000313" key="2">
    <source>
        <dbReference type="EMBL" id="RPD64050.1"/>
    </source>
</evidence>
<feature type="compositionally biased region" description="Low complexity" evidence="1">
    <location>
        <begin position="199"/>
        <end position="242"/>
    </location>
</feature>
<feature type="compositionally biased region" description="Polar residues" evidence="1">
    <location>
        <begin position="260"/>
        <end position="272"/>
    </location>
</feature>
<feature type="region of interest" description="Disordered" evidence="1">
    <location>
        <begin position="1"/>
        <end position="42"/>
    </location>
</feature>
<accession>A0A5C2SK93</accession>
<dbReference type="Proteomes" id="UP000313359">
    <property type="component" value="Unassembled WGS sequence"/>
</dbReference>
<reference evidence="2" key="1">
    <citation type="journal article" date="2018" name="Genome Biol. Evol.">
        <title>Genomics and development of Lentinus tigrinus, a white-rot wood-decaying mushroom with dimorphic fruiting bodies.</title>
        <authorList>
            <person name="Wu B."/>
            <person name="Xu Z."/>
            <person name="Knudson A."/>
            <person name="Carlson A."/>
            <person name="Chen N."/>
            <person name="Kovaka S."/>
            <person name="LaButti K."/>
            <person name="Lipzen A."/>
            <person name="Pennachio C."/>
            <person name="Riley R."/>
            <person name="Schakwitz W."/>
            <person name="Umezawa K."/>
            <person name="Ohm R.A."/>
            <person name="Grigoriev I.V."/>
            <person name="Nagy L.G."/>
            <person name="Gibbons J."/>
            <person name="Hibbett D."/>
        </authorList>
    </citation>
    <scope>NUCLEOTIDE SEQUENCE [LARGE SCALE GENOMIC DNA]</scope>
    <source>
        <strain evidence="2">ALCF2SS1-6</strain>
    </source>
</reference>
<proteinExistence type="predicted"/>
<evidence type="ECO:0000256" key="1">
    <source>
        <dbReference type="SAM" id="MobiDB-lite"/>
    </source>
</evidence>
<dbReference type="AlphaFoldDB" id="A0A5C2SK93"/>
<protein>
    <submittedName>
        <fullName evidence="2">Uncharacterized protein</fullName>
    </submittedName>
</protein>
<sequence length="358" mass="40213">MVPPMEGIRDESRIGRGKRIPPPSRKPRAIHESEDGTPSLQSEMGLLDDPDRFCHILETIRSVWKKHGVKYNVPYRWQDLEVMRNVVTEVVRKLPFLGADYEDAWPVTVYLQRSLRVRGQRERQSERSLSDEADYEYEGPRLHNIGRRQVPGRACSKKRPYYGAAVRVSAQRFELPKVSGRKGPGTVPRRIHQIERTTSSLSSSSPYSSGSQSTAVPSSTTSSSSGRPASSTPSSSSNRSQPAGTPEGPREPQKTRTRITHSSPVTPAQAQDATPRVNAEATANTVLYALLSYRLPQADAERLAKLLASVGVAEASYLRVLAHMRGRDDWLREMRDNDQMTEIQMRVLREILVRMERA</sequence>
<dbReference type="EMBL" id="ML122254">
    <property type="protein sequence ID" value="RPD64050.1"/>
    <property type="molecule type" value="Genomic_DNA"/>
</dbReference>
<dbReference type="OrthoDB" id="2753940at2759"/>
<name>A0A5C2SK93_9APHY</name>
<evidence type="ECO:0000313" key="3">
    <source>
        <dbReference type="Proteomes" id="UP000313359"/>
    </source>
</evidence>
<gene>
    <name evidence="2" type="ORF">L227DRAFT_316473</name>
</gene>
<feature type="region of interest" description="Disordered" evidence="1">
    <location>
        <begin position="176"/>
        <end position="277"/>
    </location>
</feature>